<reference evidence="2" key="1">
    <citation type="journal article" date="2018" name="Front. Microbiol.">
        <title>Beyond the Limits: tRNA Array Units in Mycobacterium Genomes.</title>
        <authorList>
            <person name="Morgado S.M."/>
            <person name="Vicente A.C."/>
        </authorList>
    </citation>
    <scope>NUCLEOTIDE SEQUENCE</scope>
    <source>
        <strain evidence="2">CBMA 213</strain>
        <plasmid evidence="2">pCBMA213_1</plasmid>
    </source>
</reference>
<geneLocation type="plasmid" evidence="2">
    <name>pCBMA213_1</name>
</geneLocation>
<dbReference type="AlphaFoldDB" id="A0A343VRR5"/>
<sequence length="71" mass="7706">MQTRPTRTTTTVRVAVAAIRMRTVADSTRPQTGNGTKREILSKARGRGDSMKKVAALQDRQLEAVAANIVP</sequence>
<gene>
    <name evidence="2" type="ORF">B5P44_p00294</name>
</gene>
<evidence type="ECO:0000256" key="1">
    <source>
        <dbReference type="SAM" id="MobiDB-lite"/>
    </source>
</evidence>
<feature type="region of interest" description="Disordered" evidence="1">
    <location>
        <begin position="25"/>
        <end position="49"/>
    </location>
</feature>
<protein>
    <submittedName>
        <fullName evidence="2">Uncharacterized protein</fullName>
    </submittedName>
</protein>
<dbReference type="EMBL" id="MF600313">
    <property type="protein sequence ID" value="AVN58589.1"/>
    <property type="molecule type" value="Genomic_DNA"/>
</dbReference>
<organism evidence="2">
    <name type="scientific">Mycolicibacterium sp. CBMA 213</name>
    <dbReference type="NCBI Taxonomy" id="1968788"/>
    <lineage>
        <taxon>Bacteria</taxon>
        <taxon>Bacillati</taxon>
        <taxon>Actinomycetota</taxon>
        <taxon>Actinomycetes</taxon>
        <taxon>Mycobacteriales</taxon>
        <taxon>Mycobacteriaceae</taxon>
        <taxon>Mycolicibacterium</taxon>
    </lineage>
</organism>
<evidence type="ECO:0000313" key="2">
    <source>
        <dbReference type="EMBL" id="AVN58589.1"/>
    </source>
</evidence>
<proteinExistence type="predicted"/>
<feature type="compositionally biased region" description="Polar residues" evidence="1">
    <location>
        <begin position="26"/>
        <end position="35"/>
    </location>
</feature>
<keyword evidence="2" id="KW-0614">Plasmid</keyword>
<feature type="compositionally biased region" description="Basic and acidic residues" evidence="1">
    <location>
        <begin position="36"/>
        <end position="49"/>
    </location>
</feature>
<name>A0A343VRR5_9MYCO</name>
<accession>A0A343VRR5</accession>